<feature type="compositionally biased region" description="Polar residues" evidence="1">
    <location>
        <begin position="123"/>
        <end position="134"/>
    </location>
</feature>
<dbReference type="EMBL" id="BKCJ010006755">
    <property type="protein sequence ID" value="GEU73776.1"/>
    <property type="molecule type" value="Genomic_DNA"/>
</dbReference>
<feature type="region of interest" description="Disordered" evidence="1">
    <location>
        <begin position="106"/>
        <end position="139"/>
    </location>
</feature>
<proteinExistence type="predicted"/>
<gene>
    <name evidence="2" type="ORF">Tci_045754</name>
</gene>
<sequence length="353" mass="39666">MEQEGFFVMVIRRLEWPGSGRRGDSKALVTIDGEDIDWSGHVEEDAQNYAMMAYSSSKSSYDNKVKSCSKACEESYARIKKIYDDQRDKLGDASVEITAYTLALKKTSSDESNSKPSKYASCKSDSSVETSTSMPEPVENASKVICEPKVWTDAPIIEEYESDSDNDLVSNVQEDKEKLSFAFTDSIKHVKTSRENIKETCTTNSSPKIVKQDRNCHTRKGLGYALTRKDDPYRALKDKEIVDSGCLTGVFLHPFNLQIIQTNTSIPEVVEDLSSLDRSSDKAERLAHHNNGLDDLDISLDPDGNVQGSFSLAQLRMWKDYFPSDIKIWSYYGNVKETILLHSALKRRTKDAG</sequence>
<dbReference type="AlphaFoldDB" id="A0A6L2MII4"/>
<dbReference type="SUPFAM" id="SSF55277">
    <property type="entry name" value="GYF domain"/>
    <property type="match status" value="1"/>
</dbReference>
<dbReference type="InterPro" id="IPR035445">
    <property type="entry name" value="GYF-like_dom_sf"/>
</dbReference>
<comment type="caution">
    <text evidence="2">The sequence shown here is derived from an EMBL/GenBank/DDBJ whole genome shotgun (WGS) entry which is preliminary data.</text>
</comment>
<dbReference type="PANTHER" id="PTHR46695:SF5">
    <property type="entry name" value="RNA POLYMERASE-ASSOCIATED PROTEIN RTF1 HOMOLOG"/>
    <property type="match status" value="1"/>
</dbReference>
<accession>A0A6L2MII4</accession>
<protein>
    <submittedName>
        <fullName evidence="2">Zinc finger CCCH domain-containing protein 19</fullName>
    </submittedName>
</protein>
<dbReference type="Gene3D" id="3.30.1490.40">
    <property type="match status" value="1"/>
</dbReference>
<evidence type="ECO:0000313" key="2">
    <source>
        <dbReference type="EMBL" id="GEU73776.1"/>
    </source>
</evidence>
<name>A0A6L2MII4_TANCI</name>
<organism evidence="2">
    <name type="scientific">Tanacetum cinerariifolium</name>
    <name type="common">Dalmatian daisy</name>
    <name type="synonym">Chrysanthemum cinerariifolium</name>
    <dbReference type="NCBI Taxonomy" id="118510"/>
    <lineage>
        <taxon>Eukaryota</taxon>
        <taxon>Viridiplantae</taxon>
        <taxon>Streptophyta</taxon>
        <taxon>Embryophyta</taxon>
        <taxon>Tracheophyta</taxon>
        <taxon>Spermatophyta</taxon>
        <taxon>Magnoliopsida</taxon>
        <taxon>eudicotyledons</taxon>
        <taxon>Gunneridae</taxon>
        <taxon>Pentapetalae</taxon>
        <taxon>asterids</taxon>
        <taxon>campanulids</taxon>
        <taxon>Asterales</taxon>
        <taxon>Asteraceae</taxon>
        <taxon>Asteroideae</taxon>
        <taxon>Anthemideae</taxon>
        <taxon>Anthemidinae</taxon>
        <taxon>Tanacetum</taxon>
    </lineage>
</organism>
<dbReference type="PANTHER" id="PTHR46695">
    <property type="entry name" value="ZINC FINGER CCCH DOMAIN-CONTAINING PROTEIN 44-RELATED"/>
    <property type="match status" value="1"/>
</dbReference>
<reference evidence="2" key="1">
    <citation type="journal article" date="2019" name="Sci. Rep.">
        <title>Draft genome of Tanacetum cinerariifolium, the natural source of mosquito coil.</title>
        <authorList>
            <person name="Yamashiro T."/>
            <person name="Shiraishi A."/>
            <person name="Satake H."/>
            <person name="Nakayama K."/>
        </authorList>
    </citation>
    <scope>NUCLEOTIDE SEQUENCE</scope>
</reference>
<evidence type="ECO:0000256" key="1">
    <source>
        <dbReference type="SAM" id="MobiDB-lite"/>
    </source>
</evidence>